<dbReference type="RefSeq" id="WP_382406301.1">
    <property type="nucleotide sequence ID" value="NZ_JBHSGU010000002.1"/>
</dbReference>
<reference evidence="4" key="1">
    <citation type="journal article" date="2019" name="Int. J. Syst. Evol. Microbiol.">
        <title>The Global Catalogue of Microorganisms (GCM) 10K type strain sequencing project: providing services to taxonomists for standard genome sequencing and annotation.</title>
        <authorList>
            <consortium name="The Broad Institute Genomics Platform"/>
            <consortium name="The Broad Institute Genome Sequencing Center for Infectious Disease"/>
            <person name="Wu L."/>
            <person name="Ma J."/>
        </authorList>
    </citation>
    <scope>NUCLEOTIDE SEQUENCE [LARGE SCALE GENOMIC DNA]</scope>
    <source>
        <strain evidence="4">KACC 12507</strain>
    </source>
</reference>
<protein>
    <submittedName>
        <fullName evidence="3">DUF2897 family protein</fullName>
    </submittedName>
</protein>
<keyword evidence="4" id="KW-1185">Reference proteome</keyword>
<evidence type="ECO:0000313" key="4">
    <source>
        <dbReference type="Proteomes" id="UP001595897"/>
    </source>
</evidence>
<name>A0ABV9LUN0_9ALTE</name>
<keyword evidence="2" id="KW-1133">Transmembrane helix</keyword>
<dbReference type="EMBL" id="JBHSGU010000002">
    <property type="protein sequence ID" value="MFC4699560.1"/>
    <property type="molecule type" value="Genomic_DNA"/>
</dbReference>
<keyword evidence="2" id="KW-0812">Transmembrane</keyword>
<dbReference type="Pfam" id="PF11446">
    <property type="entry name" value="DUF2897"/>
    <property type="match status" value="1"/>
</dbReference>
<feature type="transmembrane region" description="Helical" evidence="2">
    <location>
        <begin position="6"/>
        <end position="24"/>
    </location>
</feature>
<keyword evidence="2" id="KW-0472">Membrane</keyword>
<comment type="caution">
    <text evidence="3">The sequence shown here is derived from an EMBL/GenBank/DDBJ whole genome shotgun (WGS) entry which is preliminary data.</text>
</comment>
<dbReference type="Proteomes" id="UP001595897">
    <property type="component" value="Unassembled WGS sequence"/>
</dbReference>
<sequence>MSTFWVVVIIVFVLGIILGNIMLLRYSSKFKIPKDFKKRPDSDYDKDDDADKW</sequence>
<proteinExistence type="predicted"/>
<dbReference type="InterPro" id="IPR021550">
    <property type="entry name" value="DUF2897"/>
</dbReference>
<organism evidence="3 4">
    <name type="scientific">Glaciecola siphonariae</name>
    <dbReference type="NCBI Taxonomy" id="521012"/>
    <lineage>
        <taxon>Bacteria</taxon>
        <taxon>Pseudomonadati</taxon>
        <taxon>Pseudomonadota</taxon>
        <taxon>Gammaproteobacteria</taxon>
        <taxon>Alteromonadales</taxon>
        <taxon>Alteromonadaceae</taxon>
        <taxon>Glaciecola</taxon>
    </lineage>
</organism>
<evidence type="ECO:0000256" key="2">
    <source>
        <dbReference type="SAM" id="Phobius"/>
    </source>
</evidence>
<gene>
    <name evidence="3" type="ORF">ACFO4O_05245</name>
</gene>
<feature type="region of interest" description="Disordered" evidence="1">
    <location>
        <begin position="34"/>
        <end position="53"/>
    </location>
</feature>
<evidence type="ECO:0000313" key="3">
    <source>
        <dbReference type="EMBL" id="MFC4699560.1"/>
    </source>
</evidence>
<accession>A0ABV9LUN0</accession>
<evidence type="ECO:0000256" key="1">
    <source>
        <dbReference type="SAM" id="MobiDB-lite"/>
    </source>
</evidence>